<feature type="chain" id="PRO_5017360247" evidence="2">
    <location>
        <begin position="21"/>
        <end position="117"/>
    </location>
</feature>
<name>A0A397GXV3_9GLOM</name>
<evidence type="ECO:0000256" key="2">
    <source>
        <dbReference type="SAM" id="SignalP"/>
    </source>
</evidence>
<feature type="signal peptide" evidence="2">
    <location>
        <begin position="1"/>
        <end position="20"/>
    </location>
</feature>
<dbReference type="Proteomes" id="UP000266861">
    <property type="component" value="Unassembled WGS sequence"/>
</dbReference>
<proteinExistence type="predicted"/>
<evidence type="ECO:0000256" key="1">
    <source>
        <dbReference type="SAM" id="MobiDB-lite"/>
    </source>
</evidence>
<dbReference type="AlphaFoldDB" id="A0A397GXV3"/>
<evidence type="ECO:0000313" key="4">
    <source>
        <dbReference type="Proteomes" id="UP000266861"/>
    </source>
</evidence>
<comment type="caution">
    <text evidence="3">The sequence shown here is derived from an EMBL/GenBank/DDBJ whole genome shotgun (WGS) entry which is preliminary data.</text>
</comment>
<keyword evidence="2" id="KW-0732">Signal</keyword>
<feature type="compositionally biased region" description="Polar residues" evidence="1">
    <location>
        <begin position="104"/>
        <end position="117"/>
    </location>
</feature>
<protein>
    <submittedName>
        <fullName evidence="3">Uncharacterized protein</fullName>
    </submittedName>
</protein>
<sequence>MASKLFIFVTLFLILTLAWSALSSPAPTLEDDSTSAILKQPVADTEVYNIKRILKFGDCKYCGGYSASDCSRLCYYYASQDQTRDSIYLVPKTENRARERCGQRQPQYESGGSLSSH</sequence>
<organism evidence="3 4">
    <name type="scientific">Diversispora epigaea</name>
    <dbReference type="NCBI Taxonomy" id="1348612"/>
    <lineage>
        <taxon>Eukaryota</taxon>
        <taxon>Fungi</taxon>
        <taxon>Fungi incertae sedis</taxon>
        <taxon>Mucoromycota</taxon>
        <taxon>Glomeromycotina</taxon>
        <taxon>Glomeromycetes</taxon>
        <taxon>Diversisporales</taxon>
        <taxon>Diversisporaceae</taxon>
        <taxon>Diversispora</taxon>
    </lineage>
</organism>
<keyword evidence="4" id="KW-1185">Reference proteome</keyword>
<evidence type="ECO:0000313" key="3">
    <source>
        <dbReference type="EMBL" id="RHZ53893.1"/>
    </source>
</evidence>
<reference evidence="3 4" key="1">
    <citation type="submission" date="2018-08" db="EMBL/GenBank/DDBJ databases">
        <title>Genome and evolution of the arbuscular mycorrhizal fungus Diversispora epigaea (formerly Glomus versiforme) and its bacterial endosymbionts.</title>
        <authorList>
            <person name="Sun X."/>
            <person name="Fei Z."/>
            <person name="Harrison M."/>
        </authorList>
    </citation>
    <scope>NUCLEOTIDE SEQUENCE [LARGE SCALE GENOMIC DNA]</scope>
    <source>
        <strain evidence="3 4">IT104</strain>
    </source>
</reference>
<gene>
    <name evidence="3" type="ORF">Glove_433g11</name>
</gene>
<feature type="region of interest" description="Disordered" evidence="1">
    <location>
        <begin position="95"/>
        <end position="117"/>
    </location>
</feature>
<dbReference type="EMBL" id="PQFF01000383">
    <property type="protein sequence ID" value="RHZ53893.1"/>
    <property type="molecule type" value="Genomic_DNA"/>
</dbReference>
<accession>A0A397GXV3</accession>